<protein>
    <submittedName>
        <fullName evidence="1">Uncharacterized protein</fullName>
    </submittedName>
</protein>
<evidence type="ECO:0000313" key="1">
    <source>
        <dbReference type="EMBL" id="MDL2399490.1"/>
    </source>
</evidence>
<dbReference type="EMBL" id="JARFYM010000007">
    <property type="protein sequence ID" value="MDL2399490.1"/>
    <property type="molecule type" value="Genomic_DNA"/>
</dbReference>
<accession>A0ABT7JT19</accession>
<dbReference type="Proteomes" id="UP001172645">
    <property type="component" value="Unassembled WGS sequence"/>
</dbReference>
<sequence>MLTMNSVLASNAAWAKFVGRLHQTRPYRVDEISLLDPMERALDRPEVEQVADKDFGA</sequence>
<proteinExistence type="predicted"/>
<evidence type="ECO:0000313" key="2">
    <source>
        <dbReference type="Proteomes" id="UP001172645"/>
    </source>
</evidence>
<comment type="caution">
    <text evidence="1">The sequence shown here is derived from an EMBL/GenBank/DDBJ whole genome shotgun (WGS) entry which is preliminary data.</text>
</comment>
<organism evidence="1 2">
    <name type="scientific">Rhizobium mayense</name>
    <dbReference type="NCBI Taxonomy" id="1312184"/>
    <lineage>
        <taxon>Bacteria</taxon>
        <taxon>Pseudomonadati</taxon>
        <taxon>Pseudomonadota</taxon>
        <taxon>Alphaproteobacteria</taxon>
        <taxon>Hyphomicrobiales</taxon>
        <taxon>Rhizobiaceae</taxon>
        <taxon>Rhizobium/Agrobacterium group</taxon>
        <taxon>Rhizobium</taxon>
    </lineage>
</organism>
<gene>
    <name evidence="1" type="ORF">PY649_11335</name>
</gene>
<reference evidence="1" key="1">
    <citation type="submission" date="2023-06" db="EMBL/GenBank/DDBJ databases">
        <title>Phylogenetic Diversity of Rhizobium strains.</title>
        <authorList>
            <person name="Moura F.T."/>
            <person name="Helene L.C.F."/>
            <person name="Hungria M."/>
        </authorList>
    </citation>
    <scope>NUCLEOTIDE SEQUENCE</scope>
    <source>
        <strain evidence="1">CCGE526</strain>
    </source>
</reference>
<name>A0ABT7JT19_9HYPH</name>
<keyword evidence="2" id="KW-1185">Reference proteome</keyword>